<gene>
    <name evidence="8" type="ORF">CANTEDRAFT_112347</name>
</gene>
<dbReference type="GeneID" id="18246483"/>
<feature type="transmembrane region" description="Helical" evidence="6">
    <location>
        <begin position="279"/>
        <end position="299"/>
    </location>
</feature>
<dbReference type="InterPro" id="IPR000620">
    <property type="entry name" value="EamA_dom"/>
</dbReference>
<organism evidence="9">
    <name type="scientific">Candida tenuis (strain ATCC 10573 / BCRC 21748 / CBS 615 / JCM 9827 / NBRC 10315 / NRRL Y-1498 / VKM Y-70)</name>
    <name type="common">Yeast</name>
    <name type="synonym">Yamadazyma tenuis</name>
    <dbReference type="NCBI Taxonomy" id="590646"/>
    <lineage>
        <taxon>Eukaryota</taxon>
        <taxon>Fungi</taxon>
        <taxon>Dikarya</taxon>
        <taxon>Ascomycota</taxon>
        <taxon>Saccharomycotina</taxon>
        <taxon>Pichiomycetes</taxon>
        <taxon>Debaryomycetaceae</taxon>
        <taxon>Yamadazyma</taxon>
    </lineage>
</organism>
<sequence length="427" mass="46805">MSQPSMAVPSLNPAFEEIPFPSLSRPRSGFKTLSRLYTDLVNNDEVFGFTLLILGQMFNTVMLTTCKLLVTDDNPIHPIQILFVRMAITYICCLLYMLITRSVPYAPFGEPSVRKWLLLRGVVGFFGVFGSYFSLLYLSMSDSVAITFLVPLITGFLAWILLRERYSLVEAMCGLVSLCGVMLIAKPHFLFGSEADKEAGSADDSVESSSTEKRLLATGVALLGALAAASVFIILRKIGNSAHPLISVSFFSMVTVVISSISIIVIPSISFAIPQDSYQWSLFFTIGIAGFLYQFALTAGVQRVKASKASLVVYLQMVFAIALDVIIWHHFPGFLSILGILVIVGCTLVVMKYKSKPAAGDLERGTHQPLSQDDDGYKPEDIQLQDFVIDDEDDENENVNFSPSPESATPDVELNSVKDSGAIKLNI</sequence>
<dbReference type="Pfam" id="PF00892">
    <property type="entry name" value="EamA"/>
    <property type="match status" value="2"/>
</dbReference>
<feature type="domain" description="EamA" evidence="7">
    <location>
        <begin position="48"/>
        <end position="184"/>
    </location>
</feature>
<feature type="transmembrane region" description="Helical" evidence="6">
    <location>
        <begin position="144"/>
        <end position="161"/>
    </location>
</feature>
<evidence type="ECO:0000256" key="1">
    <source>
        <dbReference type="ARBA" id="ARBA00004141"/>
    </source>
</evidence>
<dbReference type="Proteomes" id="UP000000707">
    <property type="component" value="Unassembled WGS sequence"/>
</dbReference>
<dbReference type="GO" id="GO:0016020">
    <property type="term" value="C:membrane"/>
    <property type="evidence" value="ECO:0007669"/>
    <property type="project" value="UniProtKB-SubCell"/>
</dbReference>
<feature type="transmembrane region" description="Helical" evidence="6">
    <location>
        <begin position="117"/>
        <end position="138"/>
    </location>
</feature>
<name>G3AWW8_CANTC</name>
<comment type="subcellular location">
    <subcellularLocation>
        <location evidence="1">Membrane</location>
        <topology evidence="1">Multi-pass membrane protein</topology>
    </subcellularLocation>
</comment>
<proteinExistence type="predicted"/>
<keyword evidence="2 6" id="KW-0812">Transmembrane</keyword>
<dbReference type="STRING" id="590646.G3AWW8"/>
<accession>G3AWW8</accession>
<evidence type="ECO:0000256" key="4">
    <source>
        <dbReference type="ARBA" id="ARBA00023136"/>
    </source>
</evidence>
<keyword evidence="9" id="KW-1185">Reference proteome</keyword>
<feature type="transmembrane region" description="Helical" evidence="6">
    <location>
        <begin position="311"/>
        <end position="328"/>
    </location>
</feature>
<evidence type="ECO:0000259" key="7">
    <source>
        <dbReference type="Pfam" id="PF00892"/>
    </source>
</evidence>
<feature type="transmembrane region" description="Helical" evidence="6">
    <location>
        <begin position="247"/>
        <end position="273"/>
    </location>
</feature>
<feature type="transmembrane region" description="Helical" evidence="6">
    <location>
        <begin position="215"/>
        <end position="235"/>
    </location>
</feature>
<protein>
    <recommendedName>
        <fullName evidence="7">EamA domain-containing protein</fullName>
    </recommendedName>
</protein>
<evidence type="ECO:0000256" key="6">
    <source>
        <dbReference type="SAM" id="Phobius"/>
    </source>
</evidence>
<reference evidence="8 9" key="1">
    <citation type="journal article" date="2011" name="Proc. Natl. Acad. Sci. U.S.A.">
        <title>Comparative genomics of xylose-fermenting fungi for enhanced biofuel production.</title>
        <authorList>
            <person name="Wohlbach D.J."/>
            <person name="Kuo A."/>
            <person name="Sato T.K."/>
            <person name="Potts K.M."/>
            <person name="Salamov A.A."/>
            <person name="LaButti K.M."/>
            <person name="Sun H."/>
            <person name="Clum A."/>
            <person name="Pangilinan J.L."/>
            <person name="Lindquist E.A."/>
            <person name="Lucas S."/>
            <person name="Lapidus A."/>
            <person name="Jin M."/>
            <person name="Gunawan C."/>
            <person name="Balan V."/>
            <person name="Dale B.E."/>
            <person name="Jeffries T.W."/>
            <person name="Zinkel R."/>
            <person name="Barry K.W."/>
            <person name="Grigoriev I.V."/>
            <person name="Gasch A.P."/>
        </authorList>
    </citation>
    <scope>NUCLEOTIDE SEQUENCE [LARGE SCALE GENOMIC DNA]</scope>
    <source>
        <strain evidence="9">ATCC 10573 / BCRC 21748 / CBS 615 / JCM 9827 / NBRC 10315 / NRRL Y-1498 / VKM Y-70</strain>
    </source>
</reference>
<dbReference type="eggNOG" id="KOG4510">
    <property type="taxonomic scope" value="Eukaryota"/>
</dbReference>
<keyword evidence="4 6" id="KW-0472">Membrane</keyword>
<feature type="transmembrane region" description="Helical" evidence="6">
    <location>
        <begin position="76"/>
        <end position="97"/>
    </location>
</feature>
<evidence type="ECO:0000256" key="2">
    <source>
        <dbReference type="ARBA" id="ARBA00022692"/>
    </source>
</evidence>
<feature type="domain" description="EamA" evidence="7">
    <location>
        <begin position="220"/>
        <end position="350"/>
    </location>
</feature>
<evidence type="ECO:0000256" key="3">
    <source>
        <dbReference type="ARBA" id="ARBA00022989"/>
    </source>
</evidence>
<dbReference type="InterPro" id="IPR037185">
    <property type="entry name" value="EmrE-like"/>
</dbReference>
<evidence type="ECO:0000313" key="9">
    <source>
        <dbReference type="Proteomes" id="UP000000707"/>
    </source>
</evidence>
<dbReference type="SUPFAM" id="SSF103481">
    <property type="entry name" value="Multidrug resistance efflux transporter EmrE"/>
    <property type="match status" value="2"/>
</dbReference>
<feature type="region of interest" description="Disordered" evidence="5">
    <location>
        <begin position="394"/>
        <end position="413"/>
    </location>
</feature>
<dbReference type="OrthoDB" id="306876at2759"/>
<feature type="transmembrane region" description="Helical" evidence="6">
    <location>
        <begin position="334"/>
        <end position="351"/>
    </location>
</feature>
<evidence type="ECO:0000256" key="5">
    <source>
        <dbReference type="SAM" id="MobiDB-lite"/>
    </source>
</evidence>
<keyword evidence="3 6" id="KW-1133">Transmembrane helix</keyword>
<evidence type="ECO:0000313" key="8">
    <source>
        <dbReference type="EMBL" id="EGV66848.1"/>
    </source>
</evidence>
<dbReference type="EMBL" id="GL996510">
    <property type="protein sequence ID" value="EGV66848.1"/>
    <property type="molecule type" value="Genomic_DNA"/>
</dbReference>
<dbReference type="AlphaFoldDB" id="G3AWW8"/>
<feature type="transmembrane region" description="Helical" evidence="6">
    <location>
        <begin position="46"/>
        <end position="70"/>
    </location>
</feature>
<feature type="transmembrane region" description="Helical" evidence="6">
    <location>
        <begin position="168"/>
        <end position="185"/>
    </location>
</feature>
<dbReference type="PANTHER" id="PTHR22911">
    <property type="entry name" value="ACYL-MALONYL CONDENSING ENZYME-RELATED"/>
    <property type="match status" value="1"/>
</dbReference>
<dbReference type="KEGG" id="cten:18246483"/>
<dbReference type="PANTHER" id="PTHR22911:SF6">
    <property type="entry name" value="SOLUTE CARRIER FAMILY 35 MEMBER G1"/>
    <property type="match status" value="1"/>
</dbReference>